<evidence type="ECO:0000313" key="2">
    <source>
        <dbReference type="Proteomes" id="UP000443582"/>
    </source>
</evidence>
<name>A0ABY0IIT1_9BACT</name>
<dbReference type="Proteomes" id="UP000443582">
    <property type="component" value="Unassembled WGS sequence"/>
</dbReference>
<evidence type="ECO:0000313" key="1">
    <source>
        <dbReference type="EMBL" id="RZF22384.1"/>
    </source>
</evidence>
<keyword evidence="2" id="KW-1185">Reference proteome</keyword>
<reference evidence="2" key="1">
    <citation type="journal article" date="2019" name="Int. J. Syst. Evol. Microbiol.">
        <title>Halobacteriovorax valvorus sp. nov., a novel prokaryotic predator isolated from coastal seawater of China.</title>
        <authorList>
            <person name="Chen M.-X."/>
        </authorList>
    </citation>
    <scope>NUCLEOTIDE SEQUENCE [LARGE SCALE GENOMIC DNA]</scope>
    <source>
        <strain evidence="2">BL9</strain>
    </source>
</reference>
<organism evidence="1 2">
    <name type="scientific">Halobacteriovorax vibrionivorans</name>
    <dbReference type="NCBI Taxonomy" id="2152716"/>
    <lineage>
        <taxon>Bacteria</taxon>
        <taxon>Pseudomonadati</taxon>
        <taxon>Bdellovibrionota</taxon>
        <taxon>Bacteriovoracia</taxon>
        <taxon>Bacteriovoracales</taxon>
        <taxon>Halobacteriovoraceae</taxon>
        <taxon>Halobacteriovorax</taxon>
    </lineage>
</organism>
<protein>
    <submittedName>
        <fullName evidence="1">DUF4911 domain-containing protein</fullName>
    </submittedName>
</protein>
<gene>
    <name evidence="1" type="ORF">DAY19_01030</name>
</gene>
<dbReference type="InterPro" id="IPR032587">
    <property type="entry name" value="DUF4911"/>
</dbReference>
<dbReference type="EMBL" id="QDKL01000001">
    <property type="protein sequence ID" value="RZF22384.1"/>
    <property type="molecule type" value="Genomic_DNA"/>
</dbReference>
<proteinExistence type="predicted"/>
<dbReference type="Pfam" id="PF16256">
    <property type="entry name" value="DUF4911"/>
    <property type="match status" value="1"/>
</dbReference>
<dbReference type="RefSeq" id="WP_114705329.1">
    <property type="nucleotide sequence ID" value="NZ_QDKL01000001.1"/>
</dbReference>
<comment type="caution">
    <text evidence="1">The sequence shown here is derived from an EMBL/GenBank/DDBJ whole genome shotgun (WGS) entry which is preliminary data.</text>
</comment>
<sequence>MSEIFKTIVRVPKKESAYFYFQLEANEGLCFYSTIEGDKHEGHRDIIVQAHPSLKEEVVQLLNKLGKEIELEFID</sequence>
<accession>A0ABY0IIT1</accession>